<proteinExistence type="predicted"/>
<dbReference type="KEGG" id="ang:An01g15040"/>
<reference evidence="1" key="2">
    <citation type="submission" date="2025-08" db="UniProtKB">
        <authorList>
            <consortium name="RefSeq"/>
        </authorList>
    </citation>
    <scope>IDENTIFICATION</scope>
</reference>
<sequence>MTHRFVSKLYRTVKRSCTLVGQFYAAPLMDCPAEYLHAGLNLTEKYQREYQVPNIKPAGLGIVIRCITSWGPHAYKAESRQKHRQLAACHTDRSSQAYRQETTGIGIDER</sequence>
<evidence type="ECO:0000313" key="1">
    <source>
        <dbReference type="RefSeq" id="XP_059599873.1"/>
    </source>
</evidence>
<gene>
    <name evidence="1" type="ORF">An01g15040</name>
</gene>
<dbReference type="AlphaFoldDB" id="A0AAJ8BLV3"/>
<dbReference type="GeneID" id="84590172"/>
<dbReference type="VEuPathDB" id="FungiDB:An01g15040"/>
<name>A0AAJ8BLV3_ASPNG</name>
<reference evidence="1" key="1">
    <citation type="submission" date="2025-02" db="EMBL/GenBank/DDBJ databases">
        <authorList>
            <consortium name="NCBI Genome Project"/>
        </authorList>
    </citation>
    <scope>NUCLEOTIDE SEQUENCE</scope>
</reference>
<protein>
    <submittedName>
        <fullName evidence="1">Uncharacterized protein</fullName>
    </submittedName>
</protein>
<dbReference type="RefSeq" id="XP_059599873.1">
    <property type="nucleotide sequence ID" value="XM_059745964.1"/>
</dbReference>
<accession>A0AAJ8BLV3</accession>
<organism evidence="1">
    <name type="scientific">Aspergillus niger</name>
    <dbReference type="NCBI Taxonomy" id="5061"/>
    <lineage>
        <taxon>Eukaryota</taxon>
        <taxon>Fungi</taxon>
        <taxon>Dikarya</taxon>
        <taxon>Ascomycota</taxon>
        <taxon>Pezizomycotina</taxon>
        <taxon>Eurotiomycetes</taxon>
        <taxon>Eurotiomycetidae</taxon>
        <taxon>Eurotiales</taxon>
        <taxon>Aspergillaceae</taxon>
        <taxon>Aspergillus</taxon>
        <taxon>Aspergillus subgen. Circumdati</taxon>
    </lineage>
</organism>